<feature type="region of interest" description="Disordered" evidence="1">
    <location>
        <begin position="149"/>
        <end position="190"/>
    </location>
</feature>
<proteinExistence type="predicted"/>
<sequence>MRGLNGRLDELSRYHSGQKEASVLTICWLEPRGVELFLGYHGGWLTPDIYFLGHVGRVQVKGIGLQGCRGYIKQVIIDLCTTNASHTTNAPCEAYTILGNTMRNLKALFKLRPGFRASVDADTLGSSPLMTLCDVGHMHVMFEAEVKHARTDAQGTQKGERGKRNQKAGIGKEKDIQDNQRTTKFSSSAG</sequence>
<dbReference type="EMBL" id="DS547145">
    <property type="protein sequence ID" value="EDR00833.1"/>
    <property type="molecule type" value="Genomic_DNA"/>
</dbReference>
<dbReference type="HOGENOM" id="CLU_1428244_0_0_1"/>
<dbReference type="GO" id="GO:0008419">
    <property type="term" value="F:RNA lariat debranching enzyme activity"/>
    <property type="evidence" value="ECO:0007669"/>
    <property type="project" value="TreeGrafter"/>
</dbReference>
<dbReference type="RefSeq" id="XP_001888427.1">
    <property type="nucleotide sequence ID" value="XM_001888392.1"/>
</dbReference>
<dbReference type="Proteomes" id="UP000001194">
    <property type="component" value="Unassembled WGS sequence"/>
</dbReference>
<dbReference type="GO" id="GO:0000398">
    <property type="term" value="P:mRNA splicing, via spliceosome"/>
    <property type="evidence" value="ECO:0007669"/>
    <property type="project" value="TreeGrafter"/>
</dbReference>
<evidence type="ECO:0000256" key="1">
    <source>
        <dbReference type="SAM" id="MobiDB-lite"/>
    </source>
</evidence>
<dbReference type="GeneID" id="6084126"/>
<dbReference type="PANTHER" id="PTHR12849:SF0">
    <property type="entry name" value="LARIAT DEBRANCHING ENZYME"/>
    <property type="match status" value="1"/>
</dbReference>
<organism evidence="3">
    <name type="scientific">Laccaria bicolor (strain S238N-H82 / ATCC MYA-4686)</name>
    <name type="common">Bicoloured deceiver</name>
    <name type="synonym">Laccaria laccata var. bicolor</name>
    <dbReference type="NCBI Taxonomy" id="486041"/>
    <lineage>
        <taxon>Eukaryota</taxon>
        <taxon>Fungi</taxon>
        <taxon>Dikarya</taxon>
        <taxon>Basidiomycota</taxon>
        <taxon>Agaricomycotina</taxon>
        <taxon>Agaricomycetes</taxon>
        <taxon>Agaricomycetidae</taxon>
        <taxon>Agaricales</taxon>
        <taxon>Agaricineae</taxon>
        <taxon>Hydnangiaceae</taxon>
        <taxon>Laccaria</taxon>
    </lineage>
</organism>
<keyword evidence="3" id="KW-1185">Reference proteome</keyword>
<dbReference type="PANTHER" id="PTHR12849">
    <property type="entry name" value="RNA LARIAT DEBRANCHING ENZYME"/>
    <property type="match status" value="1"/>
</dbReference>
<dbReference type="KEGG" id="lbc:LACBIDRAFT_312833"/>
<reference evidence="2 3" key="1">
    <citation type="journal article" date="2008" name="Nature">
        <title>The genome of Laccaria bicolor provides insights into mycorrhizal symbiosis.</title>
        <authorList>
            <person name="Martin F."/>
            <person name="Aerts A."/>
            <person name="Ahren D."/>
            <person name="Brun A."/>
            <person name="Danchin E.G.J."/>
            <person name="Duchaussoy F."/>
            <person name="Gibon J."/>
            <person name="Kohler A."/>
            <person name="Lindquist E."/>
            <person name="Pereda V."/>
            <person name="Salamov A."/>
            <person name="Shapiro H.J."/>
            <person name="Wuyts J."/>
            <person name="Blaudez D."/>
            <person name="Buee M."/>
            <person name="Brokstein P."/>
            <person name="Canbaeck B."/>
            <person name="Cohen D."/>
            <person name="Courty P.E."/>
            <person name="Coutinho P.M."/>
            <person name="Delaruelle C."/>
            <person name="Detter J.C."/>
            <person name="Deveau A."/>
            <person name="DiFazio S."/>
            <person name="Duplessis S."/>
            <person name="Fraissinet-Tachet L."/>
            <person name="Lucic E."/>
            <person name="Frey-Klett P."/>
            <person name="Fourrey C."/>
            <person name="Feussner I."/>
            <person name="Gay G."/>
            <person name="Grimwood J."/>
            <person name="Hoegger P.J."/>
            <person name="Jain P."/>
            <person name="Kilaru S."/>
            <person name="Labbe J."/>
            <person name="Lin Y.C."/>
            <person name="Legue V."/>
            <person name="Le Tacon F."/>
            <person name="Marmeisse R."/>
            <person name="Melayah D."/>
            <person name="Montanini B."/>
            <person name="Muratet M."/>
            <person name="Nehls U."/>
            <person name="Niculita-Hirzel H."/>
            <person name="Oudot-Le Secq M.P."/>
            <person name="Peter M."/>
            <person name="Quesneville H."/>
            <person name="Rajashekar B."/>
            <person name="Reich M."/>
            <person name="Rouhier N."/>
            <person name="Schmutz J."/>
            <person name="Yin T."/>
            <person name="Chalot M."/>
            <person name="Henrissat B."/>
            <person name="Kuees U."/>
            <person name="Lucas S."/>
            <person name="Van de Peer Y."/>
            <person name="Podila G.K."/>
            <person name="Polle A."/>
            <person name="Pukkila P.J."/>
            <person name="Richardson P.M."/>
            <person name="Rouze P."/>
            <person name="Sanders I.R."/>
            <person name="Stajich J.E."/>
            <person name="Tunlid A."/>
            <person name="Tuskan G."/>
            <person name="Grigoriev I.V."/>
        </authorList>
    </citation>
    <scope>NUCLEOTIDE SEQUENCE [LARGE SCALE GENOMIC DNA]</scope>
    <source>
        <strain evidence="3">S238N-H82 / ATCC MYA-4686</strain>
    </source>
</reference>
<protein>
    <submittedName>
        <fullName evidence="2">Predicted protein</fullName>
    </submittedName>
</protein>
<dbReference type="OrthoDB" id="407609at2759"/>
<feature type="compositionally biased region" description="Polar residues" evidence="1">
    <location>
        <begin position="179"/>
        <end position="190"/>
    </location>
</feature>
<accession>B0DWW7</accession>
<dbReference type="GO" id="GO:0005634">
    <property type="term" value="C:nucleus"/>
    <property type="evidence" value="ECO:0007669"/>
    <property type="project" value="TreeGrafter"/>
</dbReference>
<evidence type="ECO:0000313" key="2">
    <source>
        <dbReference type="EMBL" id="EDR00833.1"/>
    </source>
</evidence>
<dbReference type="InParanoid" id="B0DWW7"/>
<name>B0DWW7_LACBS</name>
<gene>
    <name evidence="2" type="ORF">LACBIDRAFT_312833</name>
</gene>
<evidence type="ECO:0000313" key="3">
    <source>
        <dbReference type="Proteomes" id="UP000001194"/>
    </source>
</evidence>
<dbReference type="AlphaFoldDB" id="B0DWW7"/>
<dbReference type="STRING" id="486041.B0DWW7"/>